<accession>A0A266LRA4</accession>
<evidence type="ECO:0000313" key="1">
    <source>
        <dbReference type="EMBL" id="OZY40581.1"/>
    </source>
</evidence>
<dbReference type="EMBL" id="NQKL01000014">
    <property type="protein sequence ID" value="OZY40581.1"/>
    <property type="molecule type" value="Genomic_DNA"/>
</dbReference>
<gene>
    <name evidence="1" type="ORF">CJF43_17240</name>
</gene>
<dbReference type="PROSITE" id="PS51257">
    <property type="entry name" value="PROKAR_LIPOPROTEIN"/>
    <property type="match status" value="1"/>
</dbReference>
<reference evidence="1 2" key="1">
    <citation type="submission" date="2017-08" db="EMBL/GenBank/DDBJ databases">
        <title>Genomic and metabolic characterisation of spoilage-associated Pseudomonas species.</title>
        <authorList>
            <person name="Stanborough T."/>
            <person name="Fegan N."/>
            <person name="Powell S.M."/>
            <person name="Singh T."/>
            <person name="Tamplin M.L."/>
            <person name="Chandry P.S."/>
        </authorList>
    </citation>
    <scope>NUCLEOTIDE SEQUENCE [LARGE SCALE GENOMIC DNA]</scope>
    <source>
        <strain evidence="1 2">F1820</strain>
    </source>
</reference>
<dbReference type="AlphaFoldDB" id="A0A266LRA4"/>
<evidence type="ECO:0008006" key="3">
    <source>
        <dbReference type="Google" id="ProtNLM"/>
    </source>
</evidence>
<dbReference type="RefSeq" id="WP_095030213.1">
    <property type="nucleotide sequence ID" value="NZ_NQKL01000014.1"/>
</dbReference>
<sequence>MIKQFVLGLLAVSVLAGCGDDKEKVAREKIGEVKVAFDNRPIGTPNEAGTHSLTSADINACVTQLTDAKAKLDQIQTEYASTQAVQSMETQMFAGKLRGQLATCKHTKAQMGW</sequence>
<proteinExistence type="predicted"/>
<evidence type="ECO:0000313" key="2">
    <source>
        <dbReference type="Proteomes" id="UP000216113"/>
    </source>
</evidence>
<dbReference type="Proteomes" id="UP000216113">
    <property type="component" value="Unassembled WGS sequence"/>
</dbReference>
<organism evidence="1 2">
    <name type="scientific">Pseudomonas fragi</name>
    <dbReference type="NCBI Taxonomy" id="296"/>
    <lineage>
        <taxon>Bacteria</taxon>
        <taxon>Pseudomonadati</taxon>
        <taxon>Pseudomonadota</taxon>
        <taxon>Gammaproteobacteria</taxon>
        <taxon>Pseudomonadales</taxon>
        <taxon>Pseudomonadaceae</taxon>
        <taxon>Pseudomonas</taxon>
    </lineage>
</organism>
<name>A0A266LRA4_PSEFR</name>
<protein>
    <recommendedName>
        <fullName evidence="3">Lipoprotein</fullName>
    </recommendedName>
</protein>
<comment type="caution">
    <text evidence="1">The sequence shown here is derived from an EMBL/GenBank/DDBJ whole genome shotgun (WGS) entry which is preliminary data.</text>
</comment>